<gene>
    <name evidence="1" type="ORF">CN1A_69</name>
</gene>
<keyword evidence="2" id="KW-1185">Reference proteome</keyword>
<name>U5PXJ5_9CAUD</name>
<reference evidence="1 2" key="1">
    <citation type="journal article" date="2013" name="Genome Announc.">
        <title>Complete Genome of Clavibacter michiganensis subsp. sepedonicusis Siphophage CN1A.</title>
        <authorList>
            <person name="Kongari R.R."/>
            <person name="Yao G.W."/>
            <person name="Chamakura K.R."/>
            <person name="Kuty Everett G.F."/>
        </authorList>
    </citation>
    <scope>NUCLEOTIDE SEQUENCE [LARGE SCALE GENOMIC DNA]</scope>
</reference>
<dbReference type="GeneID" id="18506589"/>
<dbReference type="KEGG" id="vg:18506589"/>
<evidence type="ECO:0000313" key="1">
    <source>
        <dbReference type="EMBL" id="AGY47178.1"/>
    </source>
</evidence>
<dbReference type="Proteomes" id="UP000017651">
    <property type="component" value="Segment"/>
</dbReference>
<protein>
    <submittedName>
        <fullName evidence="1">Uncharacterized protein</fullName>
    </submittedName>
</protein>
<proteinExistence type="predicted"/>
<accession>U5PXJ5</accession>
<sequence length="95" mass="10580">MVPKVNLARPLSEVEGGEVVYIAAAEAIVLSDRTLWVPANVPATLVSLSASPLRLYLSEDRKITAHIDEYHKFETQKQLPEIPHEGWIKADFVTV</sequence>
<dbReference type="RefSeq" id="YP_009004281.1">
    <property type="nucleotide sequence ID" value="NC_023549.1"/>
</dbReference>
<dbReference type="EMBL" id="KF669650">
    <property type="protein sequence ID" value="AGY47178.1"/>
    <property type="molecule type" value="Genomic_DNA"/>
</dbReference>
<evidence type="ECO:0000313" key="2">
    <source>
        <dbReference type="Proteomes" id="UP000017651"/>
    </source>
</evidence>
<organism evidence="1 2">
    <name type="scientific">Clavibacter phage CN1A</name>
    <dbReference type="NCBI Taxonomy" id="1406793"/>
    <lineage>
        <taxon>Viruses</taxon>
        <taxon>Duplodnaviria</taxon>
        <taxon>Heunggongvirae</taxon>
        <taxon>Uroviricota</taxon>
        <taxon>Caudoviricetes</taxon>
        <taxon>Cinunavirus</taxon>
        <taxon>Cinunavirus CN1A</taxon>
    </lineage>
</organism>